<dbReference type="PRINTS" id="PR00260">
    <property type="entry name" value="CHEMTRNSDUCR"/>
</dbReference>
<evidence type="ECO:0000256" key="6">
    <source>
        <dbReference type="SAM" id="MobiDB-lite"/>
    </source>
</evidence>
<gene>
    <name evidence="9" type="ORF">EPA86_00620</name>
</gene>
<dbReference type="GO" id="GO:0006935">
    <property type="term" value="P:chemotaxis"/>
    <property type="evidence" value="ECO:0007669"/>
    <property type="project" value="UniProtKB-KW"/>
</dbReference>
<dbReference type="FunFam" id="1.10.287.950:FF:000001">
    <property type="entry name" value="Methyl-accepting chemotaxis sensory transducer"/>
    <property type="match status" value="1"/>
</dbReference>
<comment type="similarity">
    <text evidence="4">Belongs to the methyl-accepting chemotaxis (MCP) protein family.</text>
</comment>
<evidence type="ECO:0000256" key="5">
    <source>
        <dbReference type="PROSITE-ProRule" id="PRU00284"/>
    </source>
</evidence>
<dbReference type="InterPro" id="IPR004090">
    <property type="entry name" value="Chemotax_Me-accpt_rcpt"/>
</dbReference>
<name>A0A502LAD5_9GAMM</name>
<feature type="compositionally biased region" description="Polar residues" evidence="6">
    <location>
        <begin position="352"/>
        <end position="371"/>
    </location>
</feature>
<keyword evidence="10" id="KW-1185">Reference proteome</keyword>
<dbReference type="GO" id="GO:0007165">
    <property type="term" value="P:signal transduction"/>
    <property type="evidence" value="ECO:0007669"/>
    <property type="project" value="UniProtKB-KW"/>
</dbReference>
<dbReference type="PROSITE" id="PS50111">
    <property type="entry name" value="CHEMOTAXIS_TRANSDUC_2"/>
    <property type="match status" value="1"/>
</dbReference>
<proteinExistence type="inferred from homology"/>
<feature type="transmembrane region" description="Helical" evidence="7">
    <location>
        <begin position="33"/>
        <end position="57"/>
    </location>
</feature>
<feature type="domain" description="Methyl-accepting transducer" evidence="8">
    <location>
        <begin position="114"/>
        <end position="329"/>
    </location>
</feature>
<dbReference type="Proteomes" id="UP000315303">
    <property type="component" value="Unassembled WGS sequence"/>
</dbReference>
<dbReference type="EMBL" id="SAWY01000001">
    <property type="protein sequence ID" value="TPH19375.1"/>
    <property type="molecule type" value="Genomic_DNA"/>
</dbReference>
<evidence type="ECO:0000256" key="3">
    <source>
        <dbReference type="ARBA" id="ARBA00023224"/>
    </source>
</evidence>
<evidence type="ECO:0000259" key="8">
    <source>
        <dbReference type="PROSITE" id="PS50111"/>
    </source>
</evidence>
<feature type="compositionally biased region" description="Basic and acidic residues" evidence="6">
    <location>
        <begin position="392"/>
        <end position="405"/>
    </location>
</feature>
<keyword evidence="3 5" id="KW-0807">Transducer</keyword>
<evidence type="ECO:0000256" key="4">
    <source>
        <dbReference type="ARBA" id="ARBA00029447"/>
    </source>
</evidence>
<reference evidence="9 10" key="1">
    <citation type="submission" date="2019-01" db="EMBL/GenBank/DDBJ databases">
        <title>Litorilituus lipolytica sp. nov., isolated from intertidal sand of the Yellow Sea in China.</title>
        <authorList>
            <person name="Liu A."/>
        </authorList>
    </citation>
    <scope>NUCLEOTIDE SEQUENCE [LARGE SCALE GENOMIC DNA]</scope>
    <source>
        <strain evidence="9 10">RZ04</strain>
    </source>
</reference>
<feature type="compositionally biased region" description="Basic and acidic residues" evidence="6">
    <location>
        <begin position="372"/>
        <end position="383"/>
    </location>
</feature>
<dbReference type="PANTHER" id="PTHR43531">
    <property type="entry name" value="PROTEIN ICFG"/>
    <property type="match status" value="1"/>
</dbReference>
<evidence type="ECO:0000256" key="2">
    <source>
        <dbReference type="ARBA" id="ARBA00022500"/>
    </source>
</evidence>
<dbReference type="InterPro" id="IPR004089">
    <property type="entry name" value="MCPsignal_dom"/>
</dbReference>
<evidence type="ECO:0000313" key="9">
    <source>
        <dbReference type="EMBL" id="TPH19375.1"/>
    </source>
</evidence>
<dbReference type="SMART" id="SM00283">
    <property type="entry name" value="MA"/>
    <property type="match status" value="1"/>
</dbReference>
<keyword evidence="2" id="KW-0145">Chemotaxis</keyword>
<protein>
    <recommendedName>
        <fullName evidence="8">Methyl-accepting transducer domain-containing protein</fullName>
    </recommendedName>
</protein>
<dbReference type="PANTHER" id="PTHR43531:SF11">
    <property type="entry name" value="METHYL-ACCEPTING CHEMOTAXIS PROTEIN 3"/>
    <property type="match status" value="1"/>
</dbReference>
<evidence type="ECO:0000256" key="1">
    <source>
        <dbReference type="ARBA" id="ARBA00004370"/>
    </source>
</evidence>
<keyword evidence="7" id="KW-0472">Membrane</keyword>
<dbReference type="OrthoDB" id="5675566at2"/>
<dbReference type="GO" id="GO:0004888">
    <property type="term" value="F:transmembrane signaling receptor activity"/>
    <property type="evidence" value="ECO:0007669"/>
    <property type="project" value="InterPro"/>
</dbReference>
<dbReference type="AlphaFoldDB" id="A0A502LAD5"/>
<dbReference type="Gene3D" id="1.10.287.950">
    <property type="entry name" value="Methyl-accepting chemotaxis protein"/>
    <property type="match status" value="1"/>
</dbReference>
<evidence type="ECO:0000256" key="7">
    <source>
        <dbReference type="SAM" id="Phobius"/>
    </source>
</evidence>
<comment type="caution">
    <text evidence="9">The sequence shown here is derived from an EMBL/GenBank/DDBJ whole genome shotgun (WGS) entry which is preliminary data.</text>
</comment>
<dbReference type="SUPFAM" id="SSF58104">
    <property type="entry name" value="Methyl-accepting chemotaxis protein (MCP) signaling domain"/>
    <property type="match status" value="1"/>
</dbReference>
<sequence>MSSLAEQTEKSFKSLIISSNQMMEEEYHQDKQALIWFSATIATILISLMIIIFYDLFKTLGGDPRYAAHVCNQVANGNLSVDISLAKHDKKSLLFSISNMKQQLSSIIHEVRASSHALASASTQVNSTAQTIAKGASVQAASVEETSASMEQMSASIAQNNENAGITNGMAQQASNEATLGGKAVIETVEAMQKIAEKISVIDDIAYQTNLLALNAAIEAGRAGDHGKGFAVVASEVRKLAERSQFAAQEIGELAKESVKRAEVAGTSLQDMVPSINKTADLVQEIAAASSEQTSGVHQINEAIAQVNQTMQHNAAASEELSATSEEMNIQAVQLQDSVNYFRFDEVEQSKPNNTFSQYNESFPNNPSTSKDYYKEKPSEKNNRASQVHSSSSKDSDDEKFVNFD</sequence>
<keyword evidence="7" id="KW-0812">Transmembrane</keyword>
<accession>A0A502LAD5</accession>
<dbReference type="Pfam" id="PF00015">
    <property type="entry name" value="MCPsignal"/>
    <property type="match status" value="1"/>
</dbReference>
<keyword evidence="7" id="KW-1133">Transmembrane helix</keyword>
<evidence type="ECO:0000313" key="10">
    <source>
        <dbReference type="Proteomes" id="UP000315303"/>
    </source>
</evidence>
<dbReference type="GO" id="GO:0005886">
    <property type="term" value="C:plasma membrane"/>
    <property type="evidence" value="ECO:0007669"/>
    <property type="project" value="TreeGrafter"/>
</dbReference>
<feature type="region of interest" description="Disordered" evidence="6">
    <location>
        <begin position="352"/>
        <end position="405"/>
    </location>
</feature>
<dbReference type="InterPro" id="IPR051310">
    <property type="entry name" value="MCP_chemotaxis"/>
</dbReference>
<organism evidence="9 10">
    <name type="scientific">Litorilituus lipolyticus</name>
    <dbReference type="NCBI Taxonomy" id="2491017"/>
    <lineage>
        <taxon>Bacteria</taxon>
        <taxon>Pseudomonadati</taxon>
        <taxon>Pseudomonadota</taxon>
        <taxon>Gammaproteobacteria</taxon>
        <taxon>Alteromonadales</taxon>
        <taxon>Colwelliaceae</taxon>
        <taxon>Litorilituus</taxon>
    </lineage>
</organism>
<comment type="subcellular location">
    <subcellularLocation>
        <location evidence="1">Membrane</location>
    </subcellularLocation>
</comment>